<dbReference type="InterPro" id="IPR051604">
    <property type="entry name" value="Ergot_Alk_Oxidoreductase"/>
</dbReference>
<evidence type="ECO:0000313" key="2">
    <source>
        <dbReference type="EMBL" id="WAZ24065.1"/>
    </source>
</evidence>
<dbReference type="Gene3D" id="3.40.50.720">
    <property type="entry name" value="NAD(P)-binding Rossmann-like Domain"/>
    <property type="match status" value="1"/>
</dbReference>
<name>A0ABY7KKE2_9ACTN</name>
<dbReference type="EMBL" id="CP114413">
    <property type="protein sequence ID" value="WAZ24065.1"/>
    <property type="molecule type" value="Genomic_DNA"/>
</dbReference>
<dbReference type="PANTHER" id="PTHR43162:SF1">
    <property type="entry name" value="PRESTALK A DIFFERENTIATION PROTEIN A"/>
    <property type="match status" value="1"/>
</dbReference>
<accession>A0ABY7KKE2</accession>
<organism evidence="2 3">
    <name type="scientific">Streptomyces cinnabarinus</name>
    <dbReference type="NCBI Taxonomy" id="67287"/>
    <lineage>
        <taxon>Bacteria</taxon>
        <taxon>Bacillati</taxon>
        <taxon>Actinomycetota</taxon>
        <taxon>Actinomycetes</taxon>
        <taxon>Kitasatosporales</taxon>
        <taxon>Streptomycetaceae</taxon>
        <taxon>Streptomyces</taxon>
    </lineage>
</organism>
<protein>
    <submittedName>
        <fullName evidence="2">NAD(P)H-binding protein</fullName>
    </submittedName>
</protein>
<sequence length="277" mass="29473">MFLITGARGAVATQLTDLLHRDGLPVRLGSARPEGLAPPDGVETVRLDLTDPTGFPAALTGVRSVFLYARPERIADFIAQARTAGVEHVVLLSSASVLGPDAENDPLAKSHLDVEHALLASPLTTTILRPGAFAANAASWARPIGAGQPISLPYPGAHSDPLHEKDVAEAAHAVLTDPRHRGGHYTLSGPESLTFAQQIDLLAAALGRPITVRRVTRAQWKEEMADYLPGPYADALLNWWESNDSKPVPLTEAVAELTGHPARPFTAWAADHLADFG</sequence>
<evidence type="ECO:0000313" key="3">
    <source>
        <dbReference type="Proteomes" id="UP001164439"/>
    </source>
</evidence>
<dbReference type="PANTHER" id="PTHR43162">
    <property type="match status" value="1"/>
</dbReference>
<evidence type="ECO:0000259" key="1">
    <source>
        <dbReference type="Pfam" id="PF13460"/>
    </source>
</evidence>
<dbReference type="InterPro" id="IPR016040">
    <property type="entry name" value="NAD(P)-bd_dom"/>
</dbReference>
<keyword evidence="3" id="KW-1185">Reference proteome</keyword>
<dbReference type="RefSeq" id="WP_269661601.1">
    <property type="nucleotide sequence ID" value="NZ_CP114413.1"/>
</dbReference>
<dbReference type="InterPro" id="IPR036291">
    <property type="entry name" value="NAD(P)-bd_dom_sf"/>
</dbReference>
<feature type="domain" description="NAD(P)-binding" evidence="1">
    <location>
        <begin position="6"/>
        <end position="178"/>
    </location>
</feature>
<dbReference type="SUPFAM" id="SSF51735">
    <property type="entry name" value="NAD(P)-binding Rossmann-fold domains"/>
    <property type="match status" value="1"/>
</dbReference>
<proteinExistence type="predicted"/>
<dbReference type="Proteomes" id="UP001164439">
    <property type="component" value="Chromosome"/>
</dbReference>
<dbReference type="Pfam" id="PF13460">
    <property type="entry name" value="NAD_binding_10"/>
    <property type="match status" value="1"/>
</dbReference>
<gene>
    <name evidence="2" type="ORF">STRCI_005451</name>
</gene>
<reference evidence="2" key="1">
    <citation type="submission" date="2022-12" db="EMBL/GenBank/DDBJ databases">
        <authorList>
            <person name="Ruckert C."/>
            <person name="Busche T."/>
            <person name="Kalinowski J."/>
            <person name="Wittmann C."/>
        </authorList>
    </citation>
    <scope>NUCLEOTIDE SEQUENCE</scope>
    <source>
        <strain evidence="2">DSM 40467</strain>
    </source>
</reference>